<keyword evidence="3" id="KW-1185">Reference proteome</keyword>
<dbReference type="Proteomes" id="UP001138768">
    <property type="component" value="Unassembled WGS sequence"/>
</dbReference>
<evidence type="ECO:0000259" key="1">
    <source>
        <dbReference type="Pfam" id="PF13362"/>
    </source>
</evidence>
<dbReference type="RefSeq" id="WP_200246005.1">
    <property type="nucleotide sequence ID" value="NZ_NRRY01000026.1"/>
</dbReference>
<accession>A0A9X0WA20</accession>
<organism evidence="2 3">
    <name type="scientific">Lamprobacter modestohalophilus</name>
    <dbReference type="NCBI Taxonomy" id="1064514"/>
    <lineage>
        <taxon>Bacteria</taxon>
        <taxon>Pseudomonadati</taxon>
        <taxon>Pseudomonadota</taxon>
        <taxon>Gammaproteobacteria</taxon>
        <taxon>Chromatiales</taxon>
        <taxon>Chromatiaceae</taxon>
        <taxon>Lamprobacter</taxon>
    </lineage>
</organism>
<protein>
    <recommendedName>
        <fullName evidence="1">Toprim domain-containing protein</fullName>
    </recommendedName>
</protein>
<proteinExistence type="predicted"/>
<gene>
    <name evidence="2" type="ORF">CKO42_15525</name>
</gene>
<reference evidence="2 3" key="1">
    <citation type="journal article" date="2020" name="Microorganisms">
        <title>Osmotic Adaptation and Compatible Solute Biosynthesis of Phototrophic Bacteria as Revealed from Genome Analyses.</title>
        <authorList>
            <person name="Imhoff J.F."/>
            <person name="Rahn T."/>
            <person name="Kunzel S."/>
            <person name="Keller A."/>
            <person name="Neulinger S.C."/>
        </authorList>
    </citation>
    <scope>NUCLEOTIDE SEQUENCE [LARGE SCALE GENOMIC DNA]</scope>
    <source>
        <strain evidence="2 3">DSM 25653</strain>
    </source>
</reference>
<dbReference type="AlphaFoldDB" id="A0A9X0WA20"/>
<dbReference type="InterPro" id="IPR034154">
    <property type="entry name" value="TOPRIM_DnaG/twinkle"/>
</dbReference>
<sequence length="299" mass="32426">MSTTNPALDFALAIHAAGLGNPTIIPDGNVHRFRCDGDKPGSKNGWYALYLDGTPAGVFGSWKLGRTETWCSVSADDQTPQQRADLRALIEQAKRERDQQQRDQYAKAADKAKVILDSTTPADPYHQYLITKQIQPHGIRQQGIALQIPVTVGNSLSSVQTIFPTGVKRFLTGGRIAGGCYLISDQVRREELLIAEGFATGASLHEAIGAAVFVAFNANNLLAVARYVRSQHPKANIIVCGDDDRWTEGNPGKTKARAAALDIGAKLLMPDWTGLDLDTKPSDFNDLYRLRRAAQGAAA</sequence>
<dbReference type="Pfam" id="PF13362">
    <property type="entry name" value="Toprim_3"/>
    <property type="match status" value="1"/>
</dbReference>
<comment type="caution">
    <text evidence="2">The sequence shown here is derived from an EMBL/GenBank/DDBJ whole genome shotgun (WGS) entry which is preliminary data.</text>
</comment>
<dbReference type="CDD" id="cd01029">
    <property type="entry name" value="TOPRIM_primases"/>
    <property type="match status" value="1"/>
</dbReference>
<name>A0A9X0WA20_9GAMM</name>
<evidence type="ECO:0000313" key="2">
    <source>
        <dbReference type="EMBL" id="MBK1619827.1"/>
    </source>
</evidence>
<dbReference type="InterPro" id="IPR006171">
    <property type="entry name" value="TOPRIM_dom"/>
</dbReference>
<dbReference type="EMBL" id="NRRY01000026">
    <property type="protein sequence ID" value="MBK1619827.1"/>
    <property type="molecule type" value="Genomic_DNA"/>
</dbReference>
<evidence type="ECO:0000313" key="3">
    <source>
        <dbReference type="Proteomes" id="UP001138768"/>
    </source>
</evidence>
<feature type="domain" description="Toprim" evidence="1">
    <location>
        <begin position="192"/>
        <end position="290"/>
    </location>
</feature>